<feature type="coiled-coil region" evidence="1">
    <location>
        <begin position="359"/>
        <end position="386"/>
    </location>
</feature>
<accession>A0A1N6M4W0</accession>
<dbReference type="Gene3D" id="3.40.50.300">
    <property type="entry name" value="P-loop containing nucleotide triphosphate hydrolases"/>
    <property type="match status" value="1"/>
</dbReference>
<dbReference type="SUPFAM" id="SSF52540">
    <property type="entry name" value="P-loop containing nucleoside triphosphate hydrolases"/>
    <property type="match status" value="2"/>
</dbReference>
<keyword evidence="1" id="KW-0175">Coiled coil</keyword>
<dbReference type="EMBL" id="FSSB01000014">
    <property type="protein sequence ID" value="SIO94464.1"/>
    <property type="molecule type" value="Genomic_DNA"/>
</dbReference>
<dbReference type="InterPro" id="IPR027417">
    <property type="entry name" value="P-loop_NTPase"/>
</dbReference>
<feature type="coiled-coil region" evidence="1">
    <location>
        <begin position="202"/>
        <end position="236"/>
    </location>
</feature>
<evidence type="ECO:0008006" key="4">
    <source>
        <dbReference type="Google" id="ProtNLM"/>
    </source>
</evidence>
<organism evidence="2 3">
    <name type="scientific">Vibrio spartinae</name>
    <dbReference type="NCBI Taxonomy" id="1918945"/>
    <lineage>
        <taxon>Bacteria</taxon>
        <taxon>Pseudomonadati</taxon>
        <taxon>Pseudomonadota</taxon>
        <taxon>Gammaproteobacteria</taxon>
        <taxon>Vibrionales</taxon>
        <taxon>Vibrionaceae</taxon>
        <taxon>Vibrio</taxon>
    </lineage>
</organism>
<dbReference type="Proteomes" id="UP000184774">
    <property type="component" value="Unassembled WGS sequence"/>
</dbReference>
<name>A0A1N6M4W0_9VIBR</name>
<dbReference type="InterPro" id="IPR022205">
    <property type="entry name" value="DUF3732"/>
</dbReference>
<dbReference type="RefSeq" id="WP_074373012.1">
    <property type="nucleotide sequence ID" value="NZ_AP024908.1"/>
</dbReference>
<reference evidence="2 3" key="1">
    <citation type="submission" date="2016-12" db="EMBL/GenBank/DDBJ databases">
        <authorList>
            <person name="Song W.-J."/>
            <person name="Kurnit D.M."/>
        </authorList>
    </citation>
    <scope>NUCLEOTIDE SEQUENCE [LARGE SCALE GENOMIC DNA]</scope>
    <source>
        <strain evidence="2 3">CECT 9026</strain>
    </source>
</reference>
<protein>
    <recommendedName>
        <fullName evidence="4">DUF3732 domain-containing protein</fullName>
    </recommendedName>
</protein>
<proteinExistence type="predicted"/>
<dbReference type="OrthoDB" id="103556at2"/>
<evidence type="ECO:0000313" key="2">
    <source>
        <dbReference type="EMBL" id="SIO94464.1"/>
    </source>
</evidence>
<sequence>MTIQIKNILIWQKSGKLRNLELYPNSVNVITGESGKGKSSILHIIDYCLLSSKADGISKHNIDEKSSWYGLRLQTRNGDITIARPAYHIGETTEGYFSDQGLIPEIPYNNMKVDTLKKVLDKSFGLDGELKVPYGGRTIKAGSKVSFRSFLSYCYQDQNALVAPGYLYNKPEDLKTIERIERTFRMALGVVDSEGAIITERLEKLKRNRLSLEQRSEVMQNKQLHFQEDVEQLEQEAISLGLLDKPSEYIKDTLSSLKSIAESNIEEFSKADIQLKDLESKQLELNRKLQQFKRFNEDFSKYQSLLKESDDSILPIKYILDRYRETLPGTNTSTLLLALEEQLSAVKDSWKTRKKSPLYVDVNSKAKALQKELDDLKAKISKLKSTNKSLSSPKDIYRYQGKLSVKVELFSERSIPIDYKEKLSEIDKKIEDLSGHVQNIESKREFVMGKLNRYINLHLSRLKLKGYENSQAVFLEKERAINLVLNEGEAIEKMIDIGSASNYLYLHLSYFMALHKVARENSVPWLAHFLVFDQVSTPYTLENEDDIASLDLALREINMYVEKMKDKGGIQVILMEHIHEAHWLNLKLSNFKLVDRELVDDYGLIN</sequence>
<dbReference type="Pfam" id="PF12532">
    <property type="entry name" value="DUF3732"/>
    <property type="match status" value="1"/>
</dbReference>
<dbReference type="AlphaFoldDB" id="A0A1N6M4W0"/>
<gene>
    <name evidence="2" type="ORF">VSP9026_02169</name>
</gene>
<evidence type="ECO:0000313" key="3">
    <source>
        <dbReference type="Proteomes" id="UP000184774"/>
    </source>
</evidence>
<evidence type="ECO:0000256" key="1">
    <source>
        <dbReference type="SAM" id="Coils"/>
    </source>
</evidence>